<dbReference type="Proteomes" id="UP000887116">
    <property type="component" value="Unassembled WGS sequence"/>
</dbReference>
<protein>
    <submittedName>
        <fullName evidence="1">Uncharacterized protein</fullName>
    </submittedName>
</protein>
<organism evidence="1 2">
    <name type="scientific">Trichonephila clavata</name>
    <name type="common">Joro spider</name>
    <name type="synonym">Nephila clavata</name>
    <dbReference type="NCBI Taxonomy" id="2740835"/>
    <lineage>
        <taxon>Eukaryota</taxon>
        <taxon>Metazoa</taxon>
        <taxon>Ecdysozoa</taxon>
        <taxon>Arthropoda</taxon>
        <taxon>Chelicerata</taxon>
        <taxon>Arachnida</taxon>
        <taxon>Araneae</taxon>
        <taxon>Araneomorphae</taxon>
        <taxon>Entelegynae</taxon>
        <taxon>Araneoidea</taxon>
        <taxon>Nephilidae</taxon>
        <taxon>Trichonephila</taxon>
    </lineage>
</organism>
<gene>
    <name evidence="1" type="ORF">TNCT_314381</name>
</gene>
<evidence type="ECO:0000313" key="1">
    <source>
        <dbReference type="EMBL" id="GFQ79463.1"/>
    </source>
</evidence>
<reference evidence="1" key="1">
    <citation type="submission" date="2020-07" db="EMBL/GenBank/DDBJ databases">
        <title>Multicomponent nature underlies the extraordinary mechanical properties of spider dragline silk.</title>
        <authorList>
            <person name="Kono N."/>
            <person name="Nakamura H."/>
            <person name="Mori M."/>
            <person name="Yoshida Y."/>
            <person name="Ohtoshi R."/>
            <person name="Malay A.D."/>
            <person name="Moran D.A.P."/>
            <person name="Tomita M."/>
            <person name="Numata K."/>
            <person name="Arakawa K."/>
        </authorList>
    </citation>
    <scope>NUCLEOTIDE SEQUENCE</scope>
</reference>
<name>A0A8X6FGE7_TRICU</name>
<proteinExistence type="predicted"/>
<keyword evidence="2" id="KW-1185">Reference proteome</keyword>
<evidence type="ECO:0000313" key="2">
    <source>
        <dbReference type="Proteomes" id="UP000887116"/>
    </source>
</evidence>
<sequence>EHKVKLHEDGRKFDSMCITNGDIFKVGMNK</sequence>
<dbReference type="AlphaFoldDB" id="A0A8X6FGE7"/>
<dbReference type="EMBL" id="BMAO01022078">
    <property type="protein sequence ID" value="GFQ79463.1"/>
    <property type="molecule type" value="Genomic_DNA"/>
</dbReference>
<accession>A0A8X6FGE7</accession>
<feature type="non-terminal residue" evidence="1">
    <location>
        <position position="30"/>
    </location>
</feature>
<comment type="caution">
    <text evidence="1">The sequence shown here is derived from an EMBL/GenBank/DDBJ whole genome shotgun (WGS) entry which is preliminary data.</text>
</comment>